<feature type="region of interest" description="Disordered" evidence="5">
    <location>
        <begin position="1"/>
        <end position="24"/>
    </location>
</feature>
<comment type="caution">
    <text evidence="7">The sequence shown here is derived from an EMBL/GenBank/DDBJ whole genome shotgun (WGS) entry which is preliminary data.</text>
</comment>
<feature type="region of interest" description="Disordered" evidence="5">
    <location>
        <begin position="169"/>
        <end position="345"/>
    </location>
</feature>
<keyword evidence="3" id="KW-0862">Zinc</keyword>
<feature type="domain" description="RING-type" evidence="6">
    <location>
        <begin position="408"/>
        <end position="456"/>
    </location>
</feature>
<dbReference type="AlphaFoldDB" id="A0A4Q4TLQ4"/>
<dbReference type="EMBL" id="QJNU01000098">
    <property type="protein sequence ID" value="RYP07382.1"/>
    <property type="molecule type" value="Genomic_DNA"/>
</dbReference>
<evidence type="ECO:0000313" key="8">
    <source>
        <dbReference type="Proteomes" id="UP000293360"/>
    </source>
</evidence>
<feature type="compositionally biased region" description="Low complexity" evidence="5">
    <location>
        <begin position="280"/>
        <end position="304"/>
    </location>
</feature>
<name>A0A4Q4TLQ4_9PEZI</name>
<evidence type="ECO:0000256" key="5">
    <source>
        <dbReference type="SAM" id="MobiDB-lite"/>
    </source>
</evidence>
<accession>A0A4Q4TLQ4</accession>
<sequence length="686" mass="74724">MDPAEMDFVMHHHQPSERPVSSSIDQAARSPCPALRAAVEQGHLPRIFPPNGGPHHYDPFHNNGSSSNNNNTGNNGNNGNNWRADSHHYPHNPNPYHHGWRHPVPVSQTRPMPPSPYSYPDPFTTTSGYPHQDQGSQHLFPMMNPPDNQNTQGPLPSFNYGANLPSMMSSNTAHFHHGRNGSQSSDMPSRTGSLPPLNANPHQFLPTANTHPSRAPIYIETSTPLPLPQRDPMGISDQFNPLQAGPFPPQGTSTSNSRHRAEPDPRAASADGGGIFHLGASRSPRQAQAAASQGINDPSPSQESPSEERRRGAVRTRRATPVIPRLPPSSTPGSESSSDEDGDAAERSLHGYGFLELIGTGFGLPEDRVRAQQLLRGTMSGKRVASKTALASLQSVKIGDLPQGDRICVICYNDYGVQNPEGINEAPLRLPRCRHVFGDHCIKKWFEEHDTCPYCRDKVPSEPQGMRFGQQRSHQVMQYLQQQHAQMQAMRRYQAQTRESNPGGSSDNHARSGRSAAHHSVLADLYAHGTTDRLAPWAAYPPLAERRSPTNETENTRRRPRARIGGPRSSPSARSFGGFGGSIANGSPQNSQHLGTNTHNGRHPATLPVPSNGPGFEIYLPSLSMSSQLGTQPEQFQNPLADVNSATAVENFRGTVPPMAPTMAGPEVDMISPDQSPHRASTHRGL</sequence>
<feature type="region of interest" description="Disordered" evidence="5">
    <location>
        <begin position="539"/>
        <end position="613"/>
    </location>
</feature>
<feature type="compositionally biased region" description="Basic and acidic residues" evidence="5">
    <location>
        <begin position="544"/>
        <end position="557"/>
    </location>
</feature>
<feature type="compositionally biased region" description="Polar residues" evidence="5">
    <location>
        <begin position="497"/>
        <end position="507"/>
    </location>
</feature>
<dbReference type="GO" id="GO:0008270">
    <property type="term" value="F:zinc ion binding"/>
    <property type="evidence" value="ECO:0007669"/>
    <property type="project" value="UniProtKB-KW"/>
</dbReference>
<organism evidence="7 8">
    <name type="scientific">Monosporascus ibericus</name>
    <dbReference type="NCBI Taxonomy" id="155417"/>
    <lineage>
        <taxon>Eukaryota</taxon>
        <taxon>Fungi</taxon>
        <taxon>Dikarya</taxon>
        <taxon>Ascomycota</taxon>
        <taxon>Pezizomycotina</taxon>
        <taxon>Sordariomycetes</taxon>
        <taxon>Xylariomycetidae</taxon>
        <taxon>Xylariales</taxon>
        <taxon>Xylariales incertae sedis</taxon>
        <taxon>Monosporascus</taxon>
    </lineage>
</organism>
<dbReference type="OrthoDB" id="8062037at2759"/>
<evidence type="ECO:0000313" key="7">
    <source>
        <dbReference type="EMBL" id="RYP07382.1"/>
    </source>
</evidence>
<evidence type="ECO:0000256" key="1">
    <source>
        <dbReference type="ARBA" id="ARBA00022723"/>
    </source>
</evidence>
<feature type="compositionally biased region" description="Low complexity" evidence="5">
    <location>
        <begin position="481"/>
        <end position="496"/>
    </location>
</feature>
<feature type="compositionally biased region" description="Low complexity" evidence="5">
    <location>
        <begin position="563"/>
        <end position="572"/>
    </location>
</feature>
<feature type="compositionally biased region" description="Polar residues" evidence="5">
    <location>
        <begin position="180"/>
        <end position="192"/>
    </location>
</feature>
<dbReference type="STRING" id="155417.A0A4Q4TLQ4"/>
<dbReference type="Gene3D" id="3.30.40.10">
    <property type="entry name" value="Zinc/RING finger domain, C3HC4 (zinc finger)"/>
    <property type="match status" value="1"/>
</dbReference>
<evidence type="ECO:0000259" key="6">
    <source>
        <dbReference type="PROSITE" id="PS50089"/>
    </source>
</evidence>
<protein>
    <recommendedName>
        <fullName evidence="6">RING-type domain-containing protein</fullName>
    </recommendedName>
</protein>
<feature type="region of interest" description="Disordered" evidence="5">
    <location>
        <begin position="44"/>
        <end position="90"/>
    </location>
</feature>
<dbReference type="PANTHER" id="PTHR14155">
    <property type="entry name" value="RING FINGER DOMAIN-CONTAINING"/>
    <property type="match status" value="1"/>
</dbReference>
<evidence type="ECO:0000256" key="4">
    <source>
        <dbReference type="PROSITE-ProRule" id="PRU00175"/>
    </source>
</evidence>
<dbReference type="PANTHER" id="PTHR14155:SF627">
    <property type="entry name" value="OS06G0192800 PROTEIN"/>
    <property type="match status" value="1"/>
</dbReference>
<evidence type="ECO:0000256" key="3">
    <source>
        <dbReference type="ARBA" id="ARBA00022833"/>
    </source>
</evidence>
<dbReference type="InterPro" id="IPR013083">
    <property type="entry name" value="Znf_RING/FYVE/PHD"/>
</dbReference>
<reference evidence="7 8" key="1">
    <citation type="submission" date="2018-06" db="EMBL/GenBank/DDBJ databases">
        <title>Complete Genomes of Monosporascus.</title>
        <authorList>
            <person name="Robinson A.J."/>
            <person name="Natvig D.O."/>
        </authorList>
    </citation>
    <scope>NUCLEOTIDE SEQUENCE [LARGE SCALE GENOMIC DNA]</scope>
    <source>
        <strain evidence="7 8">CBS 110550</strain>
    </source>
</reference>
<dbReference type="PROSITE" id="PS50089">
    <property type="entry name" value="ZF_RING_2"/>
    <property type="match status" value="1"/>
</dbReference>
<feature type="compositionally biased region" description="Polar residues" evidence="5">
    <location>
        <begin position="584"/>
        <end position="599"/>
    </location>
</feature>
<evidence type="ECO:0000256" key="2">
    <source>
        <dbReference type="ARBA" id="ARBA00022771"/>
    </source>
</evidence>
<dbReference type="InterPro" id="IPR053238">
    <property type="entry name" value="RING-H2_zinc_finger"/>
</dbReference>
<feature type="region of interest" description="Disordered" evidence="5">
    <location>
        <begin position="661"/>
        <end position="686"/>
    </location>
</feature>
<keyword evidence="2 4" id="KW-0863">Zinc-finger</keyword>
<gene>
    <name evidence="7" type="ORF">DL764_002517</name>
</gene>
<keyword evidence="1" id="KW-0479">Metal-binding</keyword>
<dbReference type="SUPFAM" id="SSF57850">
    <property type="entry name" value="RING/U-box"/>
    <property type="match status" value="1"/>
</dbReference>
<dbReference type="InterPro" id="IPR001841">
    <property type="entry name" value="Znf_RING"/>
</dbReference>
<keyword evidence="8" id="KW-1185">Reference proteome</keyword>
<feature type="compositionally biased region" description="Low complexity" evidence="5">
    <location>
        <begin position="62"/>
        <end position="81"/>
    </location>
</feature>
<proteinExistence type="predicted"/>
<feature type="region of interest" description="Disordered" evidence="5">
    <location>
        <begin position="481"/>
        <end position="516"/>
    </location>
</feature>
<dbReference type="Proteomes" id="UP000293360">
    <property type="component" value="Unassembled WGS sequence"/>
</dbReference>
<dbReference type="Pfam" id="PF13639">
    <property type="entry name" value="zf-RING_2"/>
    <property type="match status" value="1"/>
</dbReference>